<accession>R7ZRP9</accession>
<dbReference type="EMBL" id="AQHR01000085">
    <property type="protein sequence ID" value="EON76659.1"/>
    <property type="molecule type" value="Genomic_DNA"/>
</dbReference>
<organism evidence="1 2">
    <name type="scientific">Lunatimonas lonarensis</name>
    <dbReference type="NCBI Taxonomy" id="1232681"/>
    <lineage>
        <taxon>Bacteria</taxon>
        <taxon>Pseudomonadati</taxon>
        <taxon>Bacteroidota</taxon>
        <taxon>Cytophagia</taxon>
        <taxon>Cytophagales</taxon>
        <taxon>Cyclobacteriaceae</taxon>
    </lineage>
</organism>
<sequence>MPELCIIIKKIPLTKKLPEIEHDVPVTQGCPDSYPVLPCEIPSR</sequence>
<reference evidence="1 2" key="1">
    <citation type="submission" date="2013-02" db="EMBL/GenBank/DDBJ databases">
        <title>A novel strain isolated from Lonar lake, Maharashtra, India.</title>
        <authorList>
            <person name="Singh A."/>
        </authorList>
    </citation>
    <scope>NUCLEOTIDE SEQUENCE [LARGE SCALE GENOMIC DNA]</scope>
    <source>
        <strain evidence="1 2">AK24</strain>
    </source>
</reference>
<comment type="caution">
    <text evidence="1">The sequence shown here is derived from an EMBL/GenBank/DDBJ whole genome shotgun (WGS) entry which is preliminary data.</text>
</comment>
<name>R7ZRP9_9BACT</name>
<evidence type="ECO:0000313" key="2">
    <source>
        <dbReference type="Proteomes" id="UP000013909"/>
    </source>
</evidence>
<dbReference type="Proteomes" id="UP000013909">
    <property type="component" value="Unassembled WGS sequence"/>
</dbReference>
<evidence type="ECO:0000313" key="1">
    <source>
        <dbReference type="EMBL" id="EON76659.1"/>
    </source>
</evidence>
<dbReference type="AlphaFoldDB" id="R7ZRP9"/>
<protein>
    <submittedName>
        <fullName evidence="1">Uncharacterized protein</fullName>
    </submittedName>
</protein>
<proteinExistence type="predicted"/>
<gene>
    <name evidence="1" type="ORF">ADIS_3109</name>
</gene>
<keyword evidence="2" id="KW-1185">Reference proteome</keyword>